<keyword evidence="1" id="KW-1133">Transmembrane helix</keyword>
<evidence type="ECO:0000256" key="1">
    <source>
        <dbReference type="SAM" id="Phobius"/>
    </source>
</evidence>
<dbReference type="EMBL" id="CAUOFW020007691">
    <property type="protein sequence ID" value="CAK9180235.1"/>
    <property type="molecule type" value="Genomic_DNA"/>
</dbReference>
<feature type="transmembrane region" description="Helical" evidence="1">
    <location>
        <begin position="48"/>
        <end position="69"/>
    </location>
</feature>
<keyword evidence="1" id="KW-0472">Membrane</keyword>
<organism evidence="2 3">
    <name type="scientific">Ilex paraguariensis</name>
    <name type="common">yerba mate</name>
    <dbReference type="NCBI Taxonomy" id="185542"/>
    <lineage>
        <taxon>Eukaryota</taxon>
        <taxon>Viridiplantae</taxon>
        <taxon>Streptophyta</taxon>
        <taxon>Embryophyta</taxon>
        <taxon>Tracheophyta</taxon>
        <taxon>Spermatophyta</taxon>
        <taxon>Magnoliopsida</taxon>
        <taxon>eudicotyledons</taxon>
        <taxon>Gunneridae</taxon>
        <taxon>Pentapetalae</taxon>
        <taxon>asterids</taxon>
        <taxon>campanulids</taxon>
        <taxon>Aquifoliales</taxon>
        <taxon>Aquifoliaceae</taxon>
        <taxon>Ilex</taxon>
    </lineage>
</organism>
<feature type="transmembrane region" description="Helical" evidence="1">
    <location>
        <begin position="142"/>
        <end position="159"/>
    </location>
</feature>
<name>A0ABC8UGT1_9AQUA</name>
<keyword evidence="1" id="KW-0812">Transmembrane</keyword>
<dbReference type="Proteomes" id="UP001642360">
    <property type="component" value="Unassembled WGS sequence"/>
</dbReference>
<proteinExistence type="predicted"/>
<protein>
    <submittedName>
        <fullName evidence="2">Uncharacterized protein</fullName>
    </submittedName>
</protein>
<keyword evidence="3" id="KW-1185">Reference proteome</keyword>
<feature type="transmembrane region" description="Helical" evidence="1">
    <location>
        <begin position="171"/>
        <end position="191"/>
    </location>
</feature>
<accession>A0ABC8UGT1</accession>
<gene>
    <name evidence="2" type="ORF">ILEXP_LOCUS50215</name>
</gene>
<dbReference type="AlphaFoldDB" id="A0ABC8UGT1"/>
<evidence type="ECO:0000313" key="2">
    <source>
        <dbReference type="EMBL" id="CAK9180235.1"/>
    </source>
</evidence>
<reference evidence="2 3" key="1">
    <citation type="submission" date="2024-02" db="EMBL/GenBank/DDBJ databases">
        <authorList>
            <person name="Vignale AGUSTIN F."/>
            <person name="Sosa J E."/>
            <person name="Modenutti C."/>
        </authorList>
    </citation>
    <scope>NUCLEOTIDE SEQUENCE [LARGE SCALE GENOMIC DNA]</scope>
</reference>
<evidence type="ECO:0000313" key="3">
    <source>
        <dbReference type="Proteomes" id="UP001642360"/>
    </source>
</evidence>
<comment type="caution">
    <text evidence="2">The sequence shown here is derived from an EMBL/GenBank/DDBJ whole genome shotgun (WGS) entry which is preliminary data.</text>
</comment>
<sequence length="195" mass="21552">MDSESVGVVKTLCTVLLVGHSAGFSSTTAGSYCFTAGTTCGTVQLHCLVGLGAAFFVLLQLDWSVAAGFSQLVWGQPGLECHWLLVFTAGLGVGFWQHLLFTWILAEINISWTLHGFFSFCKDSITKIRSQHDLFQRTSVDMLWIFLDSYQRFILLGVYPLDNDCWSSLSLLASTATGLFQFNYILAAYLLSADY</sequence>
<feature type="transmembrane region" description="Helical" evidence="1">
    <location>
        <begin position="103"/>
        <end position="121"/>
    </location>
</feature>